<feature type="region of interest" description="Disordered" evidence="5">
    <location>
        <begin position="1074"/>
        <end position="1117"/>
    </location>
</feature>
<dbReference type="SUPFAM" id="SSF52200">
    <property type="entry name" value="Toll/Interleukin receptor TIR domain"/>
    <property type="match status" value="1"/>
</dbReference>
<proteinExistence type="predicted"/>
<evidence type="ECO:0000259" key="6">
    <source>
        <dbReference type="PROSITE" id="PS50104"/>
    </source>
</evidence>
<keyword evidence="4" id="KW-0520">NAD</keyword>
<dbReference type="SMART" id="SM00255">
    <property type="entry name" value="TIR"/>
    <property type="match status" value="1"/>
</dbReference>
<dbReference type="Gene3D" id="3.40.50.300">
    <property type="entry name" value="P-loop containing nucleotide triphosphate hydrolases"/>
    <property type="match status" value="1"/>
</dbReference>
<dbReference type="InterPro" id="IPR044974">
    <property type="entry name" value="Disease_R_plants"/>
</dbReference>
<dbReference type="Gene3D" id="3.80.10.10">
    <property type="entry name" value="Ribonuclease Inhibitor"/>
    <property type="match status" value="2"/>
</dbReference>
<evidence type="ECO:0000256" key="3">
    <source>
        <dbReference type="ARBA" id="ARBA00022821"/>
    </source>
</evidence>
<organism evidence="7 8">
    <name type="scientific">Rubus argutus</name>
    <name type="common">Southern blackberry</name>
    <dbReference type="NCBI Taxonomy" id="59490"/>
    <lineage>
        <taxon>Eukaryota</taxon>
        <taxon>Viridiplantae</taxon>
        <taxon>Streptophyta</taxon>
        <taxon>Embryophyta</taxon>
        <taxon>Tracheophyta</taxon>
        <taxon>Spermatophyta</taxon>
        <taxon>Magnoliopsida</taxon>
        <taxon>eudicotyledons</taxon>
        <taxon>Gunneridae</taxon>
        <taxon>Pentapetalae</taxon>
        <taxon>rosids</taxon>
        <taxon>fabids</taxon>
        <taxon>Rosales</taxon>
        <taxon>Rosaceae</taxon>
        <taxon>Rosoideae</taxon>
        <taxon>Rosoideae incertae sedis</taxon>
        <taxon>Rubus</taxon>
    </lineage>
</organism>
<dbReference type="Pfam" id="PF23282">
    <property type="entry name" value="WHD_ROQ1"/>
    <property type="match status" value="1"/>
</dbReference>
<dbReference type="Pfam" id="PF00931">
    <property type="entry name" value="NB-ARC"/>
    <property type="match status" value="1"/>
</dbReference>
<dbReference type="InterPro" id="IPR036390">
    <property type="entry name" value="WH_DNA-bd_sf"/>
</dbReference>
<reference evidence="7 8" key="1">
    <citation type="journal article" date="2023" name="G3 (Bethesda)">
        <title>A chromosome-length genome assembly and annotation of blackberry (Rubus argutus, cv. 'Hillquist').</title>
        <authorList>
            <person name="Bruna T."/>
            <person name="Aryal R."/>
            <person name="Dudchenko O."/>
            <person name="Sargent D.J."/>
            <person name="Mead D."/>
            <person name="Buti M."/>
            <person name="Cavallini A."/>
            <person name="Hytonen T."/>
            <person name="Andres J."/>
            <person name="Pham M."/>
            <person name="Weisz D."/>
            <person name="Mascagni F."/>
            <person name="Usai G."/>
            <person name="Natali L."/>
            <person name="Bassil N."/>
            <person name="Fernandez G.E."/>
            <person name="Lomsadze A."/>
            <person name="Armour M."/>
            <person name="Olukolu B."/>
            <person name="Poorten T."/>
            <person name="Britton C."/>
            <person name="Davik J."/>
            <person name="Ashrafi H."/>
            <person name="Aiden E.L."/>
            <person name="Borodovsky M."/>
            <person name="Worthington M."/>
        </authorList>
    </citation>
    <scope>NUCLEOTIDE SEQUENCE [LARGE SCALE GENOMIC DNA]</scope>
    <source>
        <strain evidence="7">PI 553951</strain>
    </source>
</reference>
<keyword evidence="3" id="KW-0611">Plant defense</keyword>
<sequence>MVFITNHGVSSSSSSPGTRSWRYDVFLSFRGEDTRTNFTDHLYHALVRKGISTFIDDELTRGEEISPALLRAIEQSRISIIVFSENYASSRWCLDELAKILQCKESNQQIVWPVFYKVDPSHVRNQRGTFGLAFADHDRKFKDNMKKVREWRAALSEAANLSGSHLKEGEYEYKFISEIVESISVQVLNRTNLHVADYAVGIPSRVQEVDAMLDVGGDRCCMVGIWGTAGIGKTTIAKAVFNSIAHKFEASCFLENVGENSMSHGELLQLQKRLLEETLGSKNLNLNSVDRGISVIKQSLSSKKVLLILDDVNQLDQLKKLAGAESWFGHESRVIITTRDRGLLTRHGIELIYEVRKLDYQQALELFSLNAFRMNAPPDDYLKLSQRAIAYAQHLPLALTLLGSYLRNESRDRWRAKLDCDEGDPYDSIQSILRISYDALAYRVQQVFLDIACFFKGQKKDYLIQVLQCNNLKNPEDCIQELVQKAIITIELDRILMHDLLEKMGKDIVLEESPTEPGERSRLWFHEDVCHVLKENTGTNKVEGIMIKLPEPGELHLTAKSFSGMTNLGIFINRNASLYGEVAFVPNKLRMIDWENCEWQSLPSNLPLNELVVFNMPNSRIRQLGEPSKNLSKLTSLNLSGCEFLTKIPDLSGSPNLKYLDLIGCTSLIEVDSSVGFLPKLLSLDLSGCYNLAIFPTTISLKSLTRLFLRGCTSLKIFPEIEDKMEFMINLQLHGSGIRELPSSISYLTGLETLYARNISIGSASTSQPNSSISQDQHSLLVLPKLNYLVMEECSLSKSEFLVGLNCWSTLSRLCLFRDNFVSLSAYLTKFVNLEVLDLLCCTKFREIPELPPKVKYVRAIDCSALESFPKLFSLFEHESFSLFSYFCSLHVVTIMTAVTIAGIFQHSNYFEIVVPGSEVPKWFDYRCEEAQNLILEPDILDSAVICEVSIKIPRNVEWEKSGLAVCVVFESPGRFIIHGKIRINGVDRHMYIRSWLACWSGTESTHVWLKYIPLAGTYKPHVDGRSLLQYDTCEVAIFSCSPTYVMDSVSMSVKSFGVHLVCHQIGDVMLENDSDIGNDNEVEEQSTKPMNPQQKRPPGASVDDTNNTDHDHQEEPAFSGLCDCCRIQ</sequence>
<keyword evidence="1" id="KW-0433">Leucine-rich repeat</keyword>
<dbReference type="Pfam" id="PF01582">
    <property type="entry name" value="TIR"/>
    <property type="match status" value="1"/>
</dbReference>
<dbReference type="GO" id="GO:0043531">
    <property type="term" value="F:ADP binding"/>
    <property type="evidence" value="ECO:0007669"/>
    <property type="project" value="InterPro"/>
</dbReference>
<evidence type="ECO:0000313" key="7">
    <source>
        <dbReference type="EMBL" id="KAK9937718.1"/>
    </source>
</evidence>
<dbReference type="PROSITE" id="PS50104">
    <property type="entry name" value="TIR"/>
    <property type="match status" value="1"/>
</dbReference>
<dbReference type="SUPFAM" id="SSF52540">
    <property type="entry name" value="P-loop containing nucleoside triphosphate hydrolases"/>
    <property type="match status" value="1"/>
</dbReference>
<feature type="compositionally biased region" description="Acidic residues" evidence="5">
    <location>
        <begin position="1074"/>
        <end position="1085"/>
    </location>
</feature>
<dbReference type="EMBL" id="JBEDUW010000003">
    <property type="protein sequence ID" value="KAK9937718.1"/>
    <property type="molecule type" value="Genomic_DNA"/>
</dbReference>
<evidence type="ECO:0000256" key="2">
    <source>
        <dbReference type="ARBA" id="ARBA00022737"/>
    </source>
</evidence>
<dbReference type="AlphaFoldDB" id="A0AAW1XLK7"/>
<dbReference type="InterPro" id="IPR042197">
    <property type="entry name" value="Apaf_helical"/>
</dbReference>
<dbReference type="Gene3D" id="1.10.8.430">
    <property type="entry name" value="Helical domain of apoptotic protease-activating factors"/>
    <property type="match status" value="1"/>
</dbReference>
<accession>A0AAW1XLK7</accession>
<feature type="domain" description="TIR" evidence="6">
    <location>
        <begin position="21"/>
        <end position="187"/>
    </location>
</feature>
<protein>
    <recommendedName>
        <fullName evidence="6">TIR domain-containing protein</fullName>
    </recommendedName>
</protein>
<dbReference type="GO" id="GO:0007165">
    <property type="term" value="P:signal transduction"/>
    <property type="evidence" value="ECO:0007669"/>
    <property type="project" value="InterPro"/>
</dbReference>
<dbReference type="PANTHER" id="PTHR11017:SF570">
    <property type="entry name" value="DISEASE RESISTANCE PROTEIN (TIR-NBS CLASS)-RELATED"/>
    <property type="match status" value="1"/>
</dbReference>
<dbReference type="PRINTS" id="PR00364">
    <property type="entry name" value="DISEASERSIST"/>
</dbReference>
<dbReference type="PANTHER" id="PTHR11017">
    <property type="entry name" value="LEUCINE-RICH REPEAT-CONTAINING PROTEIN"/>
    <property type="match status" value="1"/>
</dbReference>
<dbReference type="InterPro" id="IPR027417">
    <property type="entry name" value="P-loop_NTPase"/>
</dbReference>
<name>A0AAW1XLK7_RUBAR</name>
<keyword evidence="2" id="KW-0677">Repeat</keyword>
<dbReference type="Gene3D" id="3.40.50.10140">
    <property type="entry name" value="Toll/interleukin-1 receptor homology (TIR) domain"/>
    <property type="match status" value="1"/>
</dbReference>
<dbReference type="SUPFAM" id="SSF46785">
    <property type="entry name" value="Winged helix' DNA-binding domain"/>
    <property type="match status" value="1"/>
</dbReference>
<dbReference type="GO" id="GO:0006952">
    <property type="term" value="P:defense response"/>
    <property type="evidence" value="ECO:0007669"/>
    <property type="project" value="UniProtKB-KW"/>
</dbReference>
<gene>
    <name evidence="7" type="ORF">M0R45_014490</name>
</gene>
<evidence type="ECO:0000256" key="4">
    <source>
        <dbReference type="ARBA" id="ARBA00023027"/>
    </source>
</evidence>
<evidence type="ECO:0000256" key="5">
    <source>
        <dbReference type="SAM" id="MobiDB-lite"/>
    </source>
</evidence>
<dbReference type="InterPro" id="IPR035897">
    <property type="entry name" value="Toll_tir_struct_dom_sf"/>
</dbReference>
<comment type="caution">
    <text evidence="7">The sequence shown here is derived from an EMBL/GenBank/DDBJ whole genome shotgun (WGS) entry which is preliminary data.</text>
</comment>
<keyword evidence="8" id="KW-1185">Reference proteome</keyword>
<dbReference type="InterPro" id="IPR032675">
    <property type="entry name" value="LRR_dom_sf"/>
</dbReference>
<dbReference type="Proteomes" id="UP001457282">
    <property type="component" value="Unassembled WGS sequence"/>
</dbReference>
<dbReference type="InterPro" id="IPR058192">
    <property type="entry name" value="WHD_ROQ1-like"/>
</dbReference>
<dbReference type="InterPro" id="IPR002182">
    <property type="entry name" value="NB-ARC"/>
</dbReference>
<dbReference type="FunFam" id="3.40.50.10140:FF:000007">
    <property type="entry name" value="Disease resistance protein (TIR-NBS-LRR class)"/>
    <property type="match status" value="1"/>
</dbReference>
<evidence type="ECO:0000256" key="1">
    <source>
        <dbReference type="ARBA" id="ARBA00022614"/>
    </source>
</evidence>
<dbReference type="SUPFAM" id="SSF52058">
    <property type="entry name" value="L domain-like"/>
    <property type="match status" value="1"/>
</dbReference>
<evidence type="ECO:0000313" key="8">
    <source>
        <dbReference type="Proteomes" id="UP001457282"/>
    </source>
</evidence>
<dbReference type="InterPro" id="IPR000157">
    <property type="entry name" value="TIR_dom"/>
</dbReference>